<dbReference type="VEuPathDB" id="FungiDB:ASPVEDRAFT_50200"/>
<dbReference type="PANTHER" id="PTHR28064:SF1">
    <property type="entry name" value="INNER KINETOCHORE SUBUNIT NKP2"/>
    <property type="match status" value="1"/>
</dbReference>
<dbReference type="GO" id="GO:0007064">
    <property type="term" value="P:mitotic sister chromatid cohesion"/>
    <property type="evidence" value="ECO:0007669"/>
    <property type="project" value="InterPro"/>
</dbReference>
<evidence type="ECO:0000313" key="3">
    <source>
        <dbReference type="Proteomes" id="UP000184073"/>
    </source>
</evidence>
<dbReference type="GeneID" id="63729785"/>
<dbReference type="InterPro" id="IPR018607">
    <property type="entry name" value="Ctf8"/>
</dbReference>
<evidence type="ECO:0008006" key="4">
    <source>
        <dbReference type="Google" id="ProtNLM"/>
    </source>
</evidence>
<dbReference type="PANTHER" id="PTHR28064">
    <property type="entry name" value="INNER KINETOCHORE SUBUNIT NKP2"/>
    <property type="match status" value="1"/>
</dbReference>
<sequence>MAPSESSILSNFLLSAASLPTIMSLQQFTELFPKRLRSHPYIRVLYRELQQIREQDMDIVSENIDKEVRQGGGQKAELRKAMAKTGIDGANMDDQREMDMDVQLFGPESASSGDHHSVSSLLSAMESACANIESEIAGVDTEATTLLSDLNSTVGEMSDLRYGKMHSNVGASDEDVVREAIRGLDNLEDACYSKTTMPSIPLHPRASVSRDDTRNSLPQLLQTPSGLALLELQGTINLPNHDDSQFGDESSNFPSKNDPSLTYETPVGKLMFPDFSPQNAKDDSKWMKRVYLYVGRYQRMTGEVKKLPKPLAIIQRRQPEGSDNSGEQLEIVEVVKYKLMFKNRPEPVNDA</sequence>
<protein>
    <recommendedName>
        <fullName evidence="4">Ctf8-domain-containing protein</fullName>
    </recommendedName>
</protein>
<reference evidence="3" key="1">
    <citation type="journal article" date="2017" name="Genome Biol.">
        <title>Comparative genomics reveals high biological diversity and specific adaptations in the industrially and medically important fungal genus Aspergillus.</title>
        <authorList>
            <person name="de Vries R.P."/>
            <person name="Riley R."/>
            <person name="Wiebenga A."/>
            <person name="Aguilar-Osorio G."/>
            <person name="Amillis S."/>
            <person name="Uchima C.A."/>
            <person name="Anderluh G."/>
            <person name="Asadollahi M."/>
            <person name="Askin M."/>
            <person name="Barry K."/>
            <person name="Battaglia E."/>
            <person name="Bayram O."/>
            <person name="Benocci T."/>
            <person name="Braus-Stromeyer S.A."/>
            <person name="Caldana C."/>
            <person name="Canovas D."/>
            <person name="Cerqueira G.C."/>
            <person name="Chen F."/>
            <person name="Chen W."/>
            <person name="Choi C."/>
            <person name="Clum A."/>
            <person name="Dos Santos R.A."/>
            <person name="Damasio A.R."/>
            <person name="Diallinas G."/>
            <person name="Emri T."/>
            <person name="Fekete E."/>
            <person name="Flipphi M."/>
            <person name="Freyberg S."/>
            <person name="Gallo A."/>
            <person name="Gournas C."/>
            <person name="Habgood R."/>
            <person name="Hainaut M."/>
            <person name="Harispe M.L."/>
            <person name="Henrissat B."/>
            <person name="Hilden K.S."/>
            <person name="Hope R."/>
            <person name="Hossain A."/>
            <person name="Karabika E."/>
            <person name="Karaffa L."/>
            <person name="Karanyi Z."/>
            <person name="Krasevec N."/>
            <person name="Kuo A."/>
            <person name="Kusch H."/>
            <person name="LaButti K."/>
            <person name="Lagendijk E.L."/>
            <person name="Lapidus A."/>
            <person name="Levasseur A."/>
            <person name="Lindquist E."/>
            <person name="Lipzen A."/>
            <person name="Logrieco A.F."/>
            <person name="MacCabe A."/>
            <person name="Maekelae M.R."/>
            <person name="Malavazi I."/>
            <person name="Melin P."/>
            <person name="Meyer V."/>
            <person name="Mielnichuk N."/>
            <person name="Miskei M."/>
            <person name="Molnar A.P."/>
            <person name="Mule G."/>
            <person name="Ngan C.Y."/>
            <person name="Orejas M."/>
            <person name="Orosz E."/>
            <person name="Ouedraogo J.P."/>
            <person name="Overkamp K.M."/>
            <person name="Park H.-S."/>
            <person name="Perrone G."/>
            <person name="Piumi F."/>
            <person name="Punt P.J."/>
            <person name="Ram A.F."/>
            <person name="Ramon A."/>
            <person name="Rauscher S."/>
            <person name="Record E."/>
            <person name="Riano-Pachon D.M."/>
            <person name="Robert V."/>
            <person name="Roehrig J."/>
            <person name="Ruller R."/>
            <person name="Salamov A."/>
            <person name="Salih N.S."/>
            <person name="Samson R.A."/>
            <person name="Sandor E."/>
            <person name="Sanguinetti M."/>
            <person name="Schuetze T."/>
            <person name="Sepcic K."/>
            <person name="Shelest E."/>
            <person name="Sherlock G."/>
            <person name="Sophianopoulou V."/>
            <person name="Squina F.M."/>
            <person name="Sun H."/>
            <person name="Susca A."/>
            <person name="Todd R.B."/>
            <person name="Tsang A."/>
            <person name="Unkles S.E."/>
            <person name="van de Wiele N."/>
            <person name="van Rossen-Uffink D."/>
            <person name="Oliveira J.V."/>
            <person name="Vesth T.C."/>
            <person name="Visser J."/>
            <person name="Yu J.-H."/>
            <person name="Zhou M."/>
            <person name="Andersen M.R."/>
            <person name="Archer D.B."/>
            <person name="Baker S.E."/>
            <person name="Benoit I."/>
            <person name="Brakhage A.A."/>
            <person name="Braus G.H."/>
            <person name="Fischer R."/>
            <person name="Frisvad J.C."/>
            <person name="Goldman G.H."/>
            <person name="Houbraken J."/>
            <person name="Oakley B."/>
            <person name="Pocsi I."/>
            <person name="Scazzocchio C."/>
            <person name="Seiboth B."/>
            <person name="vanKuyk P.A."/>
            <person name="Wortman J."/>
            <person name="Dyer P.S."/>
            <person name="Grigoriev I.V."/>
        </authorList>
    </citation>
    <scope>NUCLEOTIDE SEQUENCE [LARGE SCALE GENOMIC DNA]</scope>
    <source>
        <strain evidence="3">CBS 583.65</strain>
    </source>
</reference>
<dbReference type="RefSeq" id="XP_040664269.1">
    <property type="nucleotide sequence ID" value="XM_040814274.1"/>
</dbReference>
<accession>A0A1L9PAI1</accession>
<feature type="compositionally biased region" description="Polar residues" evidence="1">
    <location>
        <begin position="247"/>
        <end position="258"/>
    </location>
</feature>
<dbReference type="Pfam" id="PF09696">
    <property type="entry name" value="Ctf8"/>
    <property type="match status" value="1"/>
</dbReference>
<dbReference type="GO" id="GO:0031511">
    <property type="term" value="C:Mis6-Sim4 complex"/>
    <property type="evidence" value="ECO:0007669"/>
    <property type="project" value="TreeGrafter"/>
</dbReference>
<dbReference type="GO" id="GO:0031390">
    <property type="term" value="C:Ctf18 RFC-like complex"/>
    <property type="evidence" value="ECO:0007669"/>
    <property type="project" value="InterPro"/>
</dbReference>
<dbReference type="InterPro" id="IPR018565">
    <property type="entry name" value="Nkp2/Cnl2"/>
</dbReference>
<dbReference type="GO" id="GO:0007059">
    <property type="term" value="P:chromosome segregation"/>
    <property type="evidence" value="ECO:0007669"/>
    <property type="project" value="TreeGrafter"/>
</dbReference>
<keyword evidence="3" id="KW-1185">Reference proteome</keyword>
<evidence type="ECO:0000256" key="1">
    <source>
        <dbReference type="SAM" id="MobiDB-lite"/>
    </source>
</evidence>
<dbReference type="OrthoDB" id="2311687at2759"/>
<name>A0A1L9PAI1_ASPVE</name>
<proteinExistence type="predicted"/>
<dbReference type="EMBL" id="KV878126">
    <property type="protein sequence ID" value="OJI98506.1"/>
    <property type="molecule type" value="Genomic_DNA"/>
</dbReference>
<organism evidence="2 3">
    <name type="scientific">Aspergillus versicolor CBS 583.65</name>
    <dbReference type="NCBI Taxonomy" id="1036611"/>
    <lineage>
        <taxon>Eukaryota</taxon>
        <taxon>Fungi</taxon>
        <taxon>Dikarya</taxon>
        <taxon>Ascomycota</taxon>
        <taxon>Pezizomycotina</taxon>
        <taxon>Eurotiomycetes</taxon>
        <taxon>Eurotiomycetidae</taxon>
        <taxon>Eurotiales</taxon>
        <taxon>Aspergillaceae</taxon>
        <taxon>Aspergillus</taxon>
        <taxon>Aspergillus subgen. Nidulantes</taxon>
    </lineage>
</organism>
<feature type="region of interest" description="Disordered" evidence="1">
    <location>
        <begin position="239"/>
        <end position="258"/>
    </location>
</feature>
<dbReference type="Proteomes" id="UP000184073">
    <property type="component" value="Unassembled WGS sequence"/>
</dbReference>
<dbReference type="Pfam" id="PF09447">
    <property type="entry name" value="Cnl2_NKP2"/>
    <property type="match status" value="1"/>
</dbReference>
<gene>
    <name evidence="2" type="ORF">ASPVEDRAFT_50200</name>
</gene>
<evidence type="ECO:0000313" key="2">
    <source>
        <dbReference type="EMBL" id="OJI98506.1"/>
    </source>
</evidence>
<dbReference type="AlphaFoldDB" id="A0A1L9PAI1"/>
<dbReference type="STRING" id="1036611.A0A1L9PAI1"/>